<gene>
    <name evidence="2" type="ORF">SAMN05444123_108121</name>
</gene>
<evidence type="ECO:0000313" key="2">
    <source>
        <dbReference type="EMBL" id="SEP11687.1"/>
    </source>
</evidence>
<keyword evidence="3" id="KW-1185">Reference proteome</keyword>
<organism evidence="2 3">
    <name type="scientific">Rhodopseudomonas pseudopalustris</name>
    <dbReference type="NCBI Taxonomy" id="1513892"/>
    <lineage>
        <taxon>Bacteria</taxon>
        <taxon>Pseudomonadati</taxon>
        <taxon>Pseudomonadota</taxon>
        <taxon>Alphaproteobacteria</taxon>
        <taxon>Hyphomicrobiales</taxon>
        <taxon>Nitrobacteraceae</taxon>
        <taxon>Rhodopseudomonas</taxon>
    </lineage>
</organism>
<reference evidence="3" key="1">
    <citation type="submission" date="2016-10" db="EMBL/GenBank/DDBJ databases">
        <authorList>
            <person name="Varghese N."/>
            <person name="Submissions S."/>
        </authorList>
    </citation>
    <scope>NUCLEOTIDE SEQUENCE [LARGE SCALE GENOMIC DNA]</scope>
    <source>
        <strain evidence="3">DSM 123</strain>
    </source>
</reference>
<sequence>MFDQVFFRKMVLLAKLESAYAVDPTLTGAANAILATDIALRPMEGQDVPRGLIRNYLSGEATVPAGLHTVIELSTELAGSGTAGVAPGWGPLMRGAGCAEVIVANTSVTYSPISEDMESLYIKFWLGNTLHALKGARGDATIGIDAQGIPRIRWTYTGLWVAPSEVSRPVPTLTGFAKPKIAAAANTPTFNLNSVELALRSWSLKLGNKVEQRFLVNTEKVIISDRAETLDLTVEVTPLTDFDPFALAEAQTRMPAEIVHGTTPGNIVTIAAPSCQLKRPGAATNNQGVAERPLNLTPLPSDAGDDQFSLTLT</sequence>
<evidence type="ECO:0008006" key="4">
    <source>
        <dbReference type="Google" id="ProtNLM"/>
    </source>
</evidence>
<dbReference type="InterPro" id="IPR044000">
    <property type="entry name" value="Phage_tube_2"/>
</dbReference>
<dbReference type="RefSeq" id="WP_092685177.1">
    <property type="nucleotide sequence ID" value="NZ_FODT01000008.1"/>
</dbReference>
<proteinExistence type="predicted"/>
<name>A0A1H8V8S9_9BRAD</name>
<dbReference type="OrthoDB" id="7325655at2"/>
<evidence type="ECO:0000256" key="1">
    <source>
        <dbReference type="SAM" id="MobiDB-lite"/>
    </source>
</evidence>
<dbReference type="Proteomes" id="UP000199615">
    <property type="component" value="Unassembled WGS sequence"/>
</dbReference>
<accession>A0A1H8V8S9</accession>
<feature type="region of interest" description="Disordered" evidence="1">
    <location>
        <begin position="279"/>
        <end position="313"/>
    </location>
</feature>
<dbReference type="EMBL" id="FODT01000008">
    <property type="protein sequence ID" value="SEP11687.1"/>
    <property type="molecule type" value="Genomic_DNA"/>
</dbReference>
<dbReference type="Pfam" id="PF18906">
    <property type="entry name" value="Phage_tube_2"/>
    <property type="match status" value="1"/>
</dbReference>
<protein>
    <recommendedName>
        <fullName evidence="4">Phage tail protein</fullName>
    </recommendedName>
</protein>
<evidence type="ECO:0000313" key="3">
    <source>
        <dbReference type="Proteomes" id="UP000199615"/>
    </source>
</evidence>
<dbReference type="AlphaFoldDB" id="A0A1H8V8S9"/>